<dbReference type="RefSeq" id="WP_126605540.1">
    <property type="nucleotide sequence ID" value="NZ_AP018795.1"/>
</dbReference>
<dbReference type="InterPro" id="IPR025979">
    <property type="entry name" value="ChrR-like_cupin_dom"/>
</dbReference>
<dbReference type="Pfam" id="PF12973">
    <property type="entry name" value="Cupin_7"/>
    <property type="match status" value="1"/>
</dbReference>
<dbReference type="KEGG" id="afj:AFERRID_28140"/>
<protein>
    <submittedName>
        <fullName evidence="1">Uncharacterized protein</fullName>
    </submittedName>
</protein>
<dbReference type="InterPro" id="IPR014710">
    <property type="entry name" value="RmlC-like_jellyroll"/>
</dbReference>
<reference evidence="1 2" key="1">
    <citation type="journal article" date="2018" name="Microbiol. Resour. Announc.">
        <title>Complete Genome Sequence of Acidithiobacillus ferridurans JCM 18981.</title>
        <authorList>
            <person name="Miyauchi T."/>
            <person name="Kouzuma A."/>
            <person name="Abe T."/>
            <person name="Watanabe K."/>
        </authorList>
    </citation>
    <scope>NUCLEOTIDE SEQUENCE [LARGE SCALE GENOMIC DNA]</scope>
    <source>
        <strain evidence="2">ATCC 33020 / DSM 29468 / JCM 18981 / 11Fe</strain>
    </source>
</reference>
<dbReference type="EMBL" id="AP018795">
    <property type="protein sequence ID" value="BBF66596.1"/>
    <property type="molecule type" value="Genomic_DNA"/>
</dbReference>
<proteinExistence type="predicted"/>
<sequence>MSNQSDIAVERGAPKKRRAADLERYVASIVINLEGVISANWRDLPTKEIFPGIRARILWQGTNGAKAQILEIDPGAKFTKLDTHFPGPEEVFVVSGVFNDGVHDYPAGTFIHNPAGSAHVPQSKQGCVIFVFFPRG</sequence>
<dbReference type="AlphaFoldDB" id="A0A2Z6IMB4"/>
<evidence type="ECO:0000313" key="1">
    <source>
        <dbReference type="EMBL" id="BBF66596.1"/>
    </source>
</evidence>
<dbReference type="Gene3D" id="2.60.120.10">
    <property type="entry name" value="Jelly Rolls"/>
    <property type="match status" value="1"/>
</dbReference>
<gene>
    <name evidence="1" type="ORF">AFERRID_28140</name>
</gene>
<evidence type="ECO:0000313" key="2">
    <source>
        <dbReference type="Proteomes" id="UP000280188"/>
    </source>
</evidence>
<dbReference type="SUPFAM" id="SSF51182">
    <property type="entry name" value="RmlC-like cupins"/>
    <property type="match status" value="1"/>
</dbReference>
<dbReference type="Proteomes" id="UP000280188">
    <property type="component" value="Chromosome"/>
</dbReference>
<keyword evidence="2" id="KW-1185">Reference proteome</keyword>
<dbReference type="InterPro" id="IPR011051">
    <property type="entry name" value="RmlC_Cupin_sf"/>
</dbReference>
<accession>A0A2Z6IMB4</accession>
<organism evidence="1 2">
    <name type="scientific">Acidithiobacillus ferridurans</name>
    <dbReference type="NCBI Taxonomy" id="1232575"/>
    <lineage>
        <taxon>Bacteria</taxon>
        <taxon>Pseudomonadati</taxon>
        <taxon>Pseudomonadota</taxon>
        <taxon>Acidithiobacillia</taxon>
        <taxon>Acidithiobacillales</taxon>
        <taxon>Acidithiobacillaceae</taxon>
        <taxon>Acidithiobacillus</taxon>
    </lineage>
</organism>
<name>A0A2Z6IMB4_ACIFI</name>